<dbReference type="InterPro" id="IPR000477">
    <property type="entry name" value="RT_dom"/>
</dbReference>
<dbReference type="Ensembl" id="ENSSSCT00030010732.1">
    <property type="protein sequence ID" value="ENSSSCP00030004663.1"/>
    <property type="gene ID" value="ENSSSCG00030007973.1"/>
</dbReference>
<sequence>MQIEKEEVKPSLFADDMILYLENPKDATRKLLELINEFGKVSGYKINTQKLMAFLYVNKERSEREIRETITFIIASKRIKYLGINLPKGTKDLYSENCKMLMKEIKDDINRWKDMPCSWIGRINIVKMTILPKEIYRFNAIPIGLPMAFFTELETENFKICMETNELICRIQRDSQTLKNLWLPEGTGGRGERSGLGFRDRNVLKLHCDGCLYNYKYNKIQKIKRREKYFHFIQIQFL</sequence>
<dbReference type="PANTHER" id="PTHR19446">
    <property type="entry name" value="REVERSE TRANSCRIPTASES"/>
    <property type="match status" value="1"/>
</dbReference>
<name>A0A8D0IHS9_PIG</name>
<dbReference type="Pfam" id="PF00078">
    <property type="entry name" value="RVT_1"/>
    <property type="match status" value="1"/>
</dbReference>
<dbReference type="Proteomes" id="UP000694570">
    <property type="component" value="Unplaced"/>
</dbReference>
<organism evidence="2 3">
    <name type="scientific">Sus scrofa</name>
    <name type="common">Pig</name>
    <dbReference type="NCBI Taxonomy" id="9823"/>
    <lineage>
        <taxon>Eukaryota</taxon>
        <taxon>Metazoa</taxon>
        <taxon>Chordata</taxon>
        <taxon>Craniata</taxon>
        <taxon>Vertebrata</taxon>
        <taxon>Euteleostomi</taxon>
        <taxon>Mammalia</taxon>
        <taxon>Eutheria</taxon>
        <taxon>Laurasiatheria</taxon>
        <taxon>Artiodactyla</taxon>
        <taxon>Suina</taxon>
        <taxon>Suidae</taxon>
        <taxon>Sus</taxon>
    </lineage>
</organism>
<evidence type="ECO:0000313" key="2">
    <source>
        <dbReference type="Ensembl" id="ENSSSCP00030004663.1"/>
    </source>
</evidence>
<feature type="domain" description="Reverse transcriptase" evidence="1">
    <location>
        <begin position="1"/>
        <end position="86"/>
    </location>
</feature>
<reference evidence="2" key="1">
    <citation type="submission" date="2025-08" db="UniProtKB">
        <authorList>
            <consortium name="Ensembl"/>
        </authorList>
    </citation>
    <scope>IDENTIFICATION</scope>
</reference>
<evidence type="ECO:0000313" key="3">
    <source>
        <dbReference type="Proteomes" id="UP000694570"/>
    </source>
</evidence>
<evidence type="ECO:0000259" key="1">
    <source>
        <dbReference type="PROSITE" id="PS50878"/>
    </source>
</evidence>
<proteinExistence type="predicted"/>
<dbReference type="AlphaFoldDB" id="A0A8D0IHS9"/>
<protein>
    <recommendedName>
        <fullName evidence="1">Reverse transcriptase domain-containing protein</fullName>
    </recommendedName>
</protein>
<accession>A0A8D0IHS9</accession>
<dbReference type="PROSITE" id="PS50878">
    <property type="entry name" value="RT_POL"/>
    <property type="match status" value="1"/>
</dbReference>